<reference evidence="5 6" key="1">
    <citation type="submission" date="2015-12" db="EMBL/GenBank/DDBJ databases">
        <title>The genome of Folsomia candida.</title>
        <authorList>
            <person name="Faddeeva A."/>
            <person name="Derks M.F."/>
            <person name="Anvar Y."/>
            <person name="Smit S."/>
            <person name="Van Straalen N."/>
            <person name="Roelofs D."/>
        </authorList>
    </citation>
    <scope>NUCLEOTIDE SEQUENCE [LARGE SCALE GENOMIC DNA]</scope>
    <source>
        <strain evidence="5 6">VU population</strain>
        <tissue evidence="5">Whole body</tissue>
    </source>
</reference>
<dbReference type="Gene3D" id="1.10.530.10">
    <property type="match status" value="1"/>
</dbReference>
<protein>
    <submittedName>
        <fullName evidence="5">Chitinase 4</fullName>
    </submittedName>
</protein>
<dbReference type="InterPro" id="IPR000726">
    <property type="entry name" value="Glyco_hydro_19_cat"/>
</dbReference>
<comment type="caution">
    <text evidence="5">The sequence shown here is derived from an EMBL/GenBank/DDBJ whole genome shotgun (WGS) entry which is preliminary data.</text>
</comment>
<keyword evidence="1" id="KW-0611">Plant defense</keyword>
<evidence type="ECO:0000259" key="4">
    <source>
        <dbReference type="Pfam" id="PF00182"/>
    </source>
</evidence>
<dbReference type="Pfam" id="PF00182">
    <property type="entry name" value="Glyco_hydro_19"/>
    <property type="match status" value="1"/>
</dbReference>
<evidence type="ECO:0000256" key="2">
    <source>
        <dbReference type="ARBA" id="ARBA00023157"/>
    </source>
</evidence>
<dbReference type="CDD" id="cd00325">
    <property type="entry name" value="chitinase_GH19"/>
    <property type="match status" value="1"/>
</dbReference>
<sequence length="248" mass="26958">MFALIFLILGLTAPSVLGDCWQTGCQLDSWAVTGCDQYDRDTTATEWCQGGKKYTCCSRTPPPDNGGANMPTRAQFSAGVTNNGYPAPSQAQFDNFVRHAARWGRITSIQESAMALAQFLHESDGLRAKKEYACAQTQCPNSNRQPGCDAPGQYYYGRGYIQLSWCEWNYQTASRDIFGDDRLVNDPDMVARDEGGAQHGQFGSSTRAINGALECDGANPGLAQKRFQIYGNVRRAFGLAGSGDPSGC</sequence>
<accession>A0A226EB83</accession>
<name>A0A226EB83_FOLCA</name>
<evidence type="ECO:0000256" key="3">
    <source>
        <dbReference type="SAM" id="SignalP"/>
    </source>
</evidence>
<gene>
    <name evidence="5" type="ORF">Fcan01_11738</name>
</gene>
<dbReference type="OMA" id="RGKYCQA"/>
<dbReference type="PANTHER" id="PTHR22595">
    <property type="entry name" value="CHITINASE-RELATED"/>
    <property type="match status" value="1"/>
</dbReference>
<keyword evidence="2" id="KW-1015">Disulfide bond</keyword>
<dbReference type="GO" id="GO:0006032">
    <property type="term" value="P:chitin catabolic process"/>
    <property type="evidence" value="ECO:0007669"/>
    <property type="project" value="InterPro"/>
</dbReference>
<dbReference type="EMBL" id="LNIX01000005">
    <property type="protein sequence ID" value="OXA54700.1"/>
    <property type="molecule type" value="Genomic_DNA"/>
</dbReference>
<keyword evidence="3" id="KW-0732">Signal</keyword>
<keyword evidence="6" id="KW-1185">Reference proteome</keyword>
<dbReference type="GO" id="GO:0016998">
    <property type="term" value="P:cell wall macromolecule catabolic process"/>
    <property type="evidence" value="ECO:0007669"/>
    <property type="project" value="InterPro"/>
</dbReference>
<dbReference type="OrthoDB" id="5985073at2759"/>
<dbReference type="Proteomes" id="UP000198287">
    <property type="component" value="Unassembled WGS sequence"/>
</dbReference>
<organism evidence="5 6">
    <name type="scientific">Folsomia candida</name>
    <name type="common">Springtail</name>
    <dbReference type="NCBI Taxonomy" id="158441"/>
    <lineage>
        <taxon>Eukaryota</taxon>
        <taxon>Metazoa</taxon>
        <taxon>Ecdysozoa</taxon>
        <taxon>Arthropoda</taxon>
        <taxon>Hexapoda</taxon>
        <taxon>Collembola</taxon>
        <taxon>Entomobryomorpha</taxon>
        <taxon>Isotomoidea</taxon>
        <taxon>Isotomidae</taxon>
        <taxon>Proisotominae</taxon>
        <taxon>Folsomia</taxon>
    </lineage>
</organism>
<evidence type="ECO:0000256" key="1">
    <source>
        <dbReference type="ARBA" id="ARBA00022821"/>
    </source>
</evidence>
<feature type="chain" id="PRO_5012691638" evidence="3">
    <location>
        <begin position="19"/>
        <end position="248"/>
    </location>
</feature>
<feature type="signal peptide" evidence="3">
    <location>
        <begin position="1"/>
        <end position="18"/>
    </location>
</feature>
<dbReference type="PANTHER" id="PTHR22595:SF79">
    <property type="entry name" value="CHITINASE 12"/>
    <property type="match status" value="1"/>
</dbReference>
<dbReference type="AlphaFoldDB" id="A0A226EB83"/>
<feature type="domain" description="Glycoside hydrolase family 19 catalytic" evidence="4">
    <location>
        <begin position="125"/>
        <end position="193"/>
    </location>
</feature>
<dbReference type="GO" id="GO:0006952">
    <property type="term" value="P:defense response"/>
    <property type="evidence" value="ECO:0007669"/>
    <property type="project" value="UniProtKB-KW"/>
</dbReference>
<dbReference type="InterPro" id="IPR023346">
    <property type="entry name" value="Lysozyme-like_dom_sf"/>
</dbReference>
<proteinExistence type="predicted"/>
<evidence type="ECO:0000313" key="6">
    <source>
        <dbReference type="Proteomes" id="UP000198287"/>
    </source>
</evidence>
<dbReference type="SUPFAM" id="SSF53955">
    <property type="entry name" value="Lysozyme-like"/>
    <property type="match status" value="1"/>
</dbReference>
<dbReference type="GO" id="GO:0004568">
    <property type="term" value="F:chitinase activity"/>
    <property type="evidence" value="ECO:0007669"/>
    <property type="project" value="InterPro"/>
</dbReference>
<evidence type="ECO:0000313" key="5">
    <source>
        <dbReference type="EMBL" id="OXA54700.1"/>
    </source>
</evidence>